<feature type="region of interest" description="Disordered" evidence="1">
    <location>
        <begin position="54"/>
        <end position="152"/>
    </location>
</feature>
<dbReference type="EMBL" id="BAABHO010000004">
    <property type="protein sequence ID" value="GAA4776567.1"/>
    <property type="molecule type" value="Genomic_DNA"/>
</dbReference>
<feature type="compositionally biased region" description="Low complexity" evidence="1">
    <location>
        <begin position="60"/>
        <end position="97"/>
    </location>
</feature>
<feature type="compositionally biased region" description="Low complexity" evidence="1">
    <location>
        <begin position="115"/>
        <end position="150"/>
    </location>
</feature>
<keyword evidence="5" id="KW-1185">Reference proteome</keyword>
<sequence>MRGRRGSRSAAVVLAGCVGLAVMAPGLALAAEPPSSTADCVQQFGASYVYDATSGSCEQPASEGSGSTGSAATPGAGETSERTTTTTTPTETGTAGTAVGGGATETGGAGGSGATGPALRQADPSSQTSTTTTEETTGTPQDATTPDTGAAPAISGAALTRQLPDVQEQVADALDVGTIVDGIGLPGLPDVIPQPDTNGNFDNVNDACLNAVSQLQFPAGTSGLDTLSSQLQGFCTALDPTTLTGLLGDLIDLLKGLIPSLPTPPATIPHQPPHTVSSVYWGYWYHQYDVDCPELTYEEANAILAADPSDPFRLDGDHDGVACEENAHGDGVAYVEYVGYPVGGVATGDGSTGTGASGVEVALAAATLAGLGLSGLVLVRRFARQG</sequence>
<reference evidence="5" key="1">
    <citation type="journal article" date="2019" name="Int. J. Syst. Evol. Microbiol.">
        <title>The Global Catalogue of Microorganisms (GCM) 10K type strain sequencing project: providing services to taxonomists for standard genome sequencing and annotation.</title>
        <authorList>
            <consortium name="The Broad Institute Genomics Platform"/>
            <consortium name="The Broad Institute Genome Sequencing Center for Infectious Disease"/>
            <person name="Wu L."/>
            <person name="Ma J."/>
        </authorList>
    </citation>
    <scope>NUCLEOTIDE SEQUENCE [LARGE SCALE GENOMIC DNA]</scope>
    <source>
        <strain evidence="5">JCM 17979</strain>
    </source>
</reference>
<dbReference type="SMART" id="SM00894">
    <property type="entry name" value="Excalibur"/>
    <property type="match status" value="1"/>
</dbReference>
<feature type="signal peptide" evidence="2">
    <location>
        <begin position="1"/>
        <end position="30"/>
    </location>
</feature>
<feature type="chain" id="PRO_5047518650" description="Excalibur calcium-binding domain-containing protein" evidence="2">
    <location>
        <begin position="31"/>
        <end position="386"/>
    </location>
</feature>
<dbReference type="Proteomes" id="UP001500928">
    <property type="component" value="Unassembled WGS sequence"/>
</dbReference>
<dbReference type="InterPro" id="IPR008613">
    <property type="entry name" value="Excalibur_Ca-bd_domain"/>
</dbReference>
<evidence type="ECO:0000313" key="5">
    <source>
        <dbReference type="Proteomes" id="UP001500928"/>
    </source>
</evidence>
<comment type="caution">
    <text evidence="4">The sequence shown here is derived from an EMBL/GenBank/DDBJ whole genome shotgun (WGS) entry which is preliminary data.</text>
</comment>
<evidence type="ECO:0000259" key="3">
    <source>
        <dbReference type="SMART" id="SM00894"/>
    </source>
</evidence>
<proteinExistence type="predicted"/>
<organism evidence="4 5">
    <name type="scientific">Actinomycetospora chlora</name>
    <dbReference type="NCBI Taxonomy" id="663608"/>
    <lineage>
        <taxon>Bacteria</taxon>
        <taxon>Bacillati</taxon>
        <taxon>Actinomycetota</taxon>
        <taxon>Actinomycetes</taxon>
        <taxon>Pseudonocardiales</taxon>
        <taxon>Pseudonocardiaceae</taxon>
        <taxon>Actinomycetospora</taxon>
    </lineage>
</organism>
<keyword evidence="2" id="KW-0732">Signal</keyword>
<protein>
    <recommendedName>
        <fullName evidence="3">Excalibur calcium-binding domain-containing protein</fullName>
    </recommendedName>
</protein>
<name>A0ABP9A8T7_9PSEU</name>
<gene>
    <name evidence="4" type="ORF">GCM10023200_06560</name>
</gene>
<evidence type="ECO:0000256" key="1">
    <source>
        <dbReference type="SAM" id="MobiDB-lite"/>
    </source>
</evidence>
<evidence type="ECO:0000313" key="4">
    <source>
        <dbReference type="EMBL" id="GAA4776567.1"/>
    </source>
</evidence>
<accession>A0ABP9A8T7</accession>
<evidence type="ECO:0000256" key="2">
    <source>
        <dbReference type="SAM" id="SignalP"/>
    </source>
</evidence>
<feature type="domain" description="Excalibur calcium-binding" evidence="3">
    <location>
        <begin position="288"/>
        <end position="324"/>
    </location>
</feature>
<feature type="compositionally biased region" description="Gly residues" evidence="1">
    <location>
        <begin position="98"/>
        <end position="114"/>
    </location>
</feature>
<dbReference type="RefSeq" id="WP_345410976.1">
    <property type="nucleotide sequence ID" value="NZ_BAABHO010000004.1"/>
</dbReference>